<dbReference type="GO" id="GO:0003964">
    <property type="term" value="F:RNA-directed DNA polymerase activity"/>
    <property type="evidence" value="ECO:0007669"/>
    <property type="project" value="UniProtKB-KW"/>
</dbReference>
<keyword evidence="2" id="KW-0808">Transferase</keyword>
<sequence length="490" mass="55802">RPIPISRHDYFCMIASLPNKIALWSSLSSMIANWDGTLMFMGDFNEVREVGERYGSVFNERQATIFNEFILDASLIDIPLGVVLEKGIPDHRPILLKQSEVDYGPTLFWFFHSWLEMEGFQNLVTDTWKNGDIDDLNGLISFKKKLQNLKQVIRTWVASKKLDTNKLKIEHQKRLSSIDAKVDQGLASEEDILNCKDSLSFLGDLDHMEAKDLAQKAKIKWALEGDENTTLKPLSTCQQESLELPFSRKEIKKAVWDCGGDRTLGPDGFTFKFFTTLIGCQSKIIGTILANRLSKVIGSCISPVQSAFINGRNILDGLLILKEVLALYRKSKKEFMVFKVDFEKAFDSLRWDYLDLVLDKLGFGLHTFTSKVEEISLFKGASFGLDSMSISHLISERSTWGAILFSIYSLKQKGTDVLSLCSWNIGNGASTRFWVDTWCGNQPLKNQFPRVYLLDYARNCYIASRVPLIDWTLRLAVFRGEVLKRSSWML</sequence>
<evidence type="ECO:0000259" key="1">
    <source>
        <dbReference type="Pfam" id="PF00078"/>
    </source>
</evidence>
<keyword evidence="2" id="KW-0548">Nucleotidyltransferase</keyword>
<feature type="non-terminal residue" evidence="2">
    <location>
        <position position="1"/>
    </location>
</feature>
<dbReference type="EMBL" id="BKCJ010323310">
    <property type="protein sequence ID" value="GEZ78535.1"/>
    <property type="molecule type" value="Genomic_DNA"/>
</dbReference>
<reference evidence="2" key="1">
    <citation type="journal article" date="2019" name="Sci. Rep.">
        <title>Draft genome of Tanacetum cinerariifolium, the natural source of mosquito coil.</title>
        <authorList>
            <person name="Yamashiro T."/>
            <person name="Shiraishi A."/>
            <person name="Satake H."/>
            <person name="Nakayama K."/>
        </authorList>
    </citation>
    <scope>NUCLEOTIDE SEQUENCE</scope>
</reference>
<keyword evidence="2" id="KW-0695">RNA-directed DNA polymerase</keyword>
<dbReference type="PANTHER" id="PTHR46890">
    <property type="entry name" value="NON-LTR RETROLELEMENT REVERSE TRANSCRIPTASE-LIKE PROTEIN-RELATED"/>
    <property type="match status" value="1"/>
</dbReference>
<evidence type="ECO:0000313" key="2">
    <source>
        <dbReference type="EMBL" id="GEZ78535.1"/>
    </source>
</evidence>
<accession>A0A699INY6</accession>
<protein>
    <submittedName>
        <fullName evidence="2">RNA-directed DNA polymerase, eukaryota, reverse transcriptase zinc-binding domain protein</fullName>
    </submittedName>
</protein>
<name>A0A699INY6_TANCI</name>
<dbReference type="PANTHER" id="PTHR46890:SF50">
    <property type="entry name" value="RNA-DIRECTED DNA POLYMERASE, EUKARYOTA, REVERSE TRANSCRIPTASE ZINC-BINDING DOMAIN PROTEIN-RELATED"/>
    <property type="match status" value="1"/>
</dbReference>
<dbReference type="InterPro" id="IPR052343">
    <property type="entry name" value="Retrotransposon-Effector_Assoc"/>
</dbReference>
<dbReference type="InterPro" id="IPR000477">
    <property type="entry name" value="RT_dom"/>
</dbReference>
<feature type="domain" description="Reverse transcriptase" evidence="1">
    <location>
        <begin position="277"/>
        <end position="385"/>
    </location>
</feature>
<proteinExistence type="predicted"/>
<dbReference type="Pfam" id="PF00078">
    <property type="entry name" value="RVT_1"/>
    <property type="match status" value="1"/>
</dbReference>
<organism evidence="2">
    <name type="scientific">Tanacetum cinerariifolium</name>
    <name type="common">Dalmatian daisy</name>
    <name type="synonym">Chrysanthemum cinerariifolium</name>
    <dbReference type="NCBI Taxonomy" id="118510"/>
    <lineage>
        <taxon>Eukaryota</taxon>
        <taxon>Viridiplantae</taxon>
        <taxon>Streptophyta</taxon>
        <taxon>Embryophyta</taxon>
        <taxon>Tracheophyta</taxon>
        <taxon>Spermatophyta</taxon>
        <taxon>Magnoliopsida</taxon>
        <taxon>eudicotyledons</taxon>
        <taxon>Gunneridae</taxon>
        <taxon>Pentapetalae</taxon>
        <taxon>asterids</taxon>
        <taxon>campanulids</taxon>
        <taxon>Asterales</taxon>
        <taxon>Asteraceae</taxon>
        <taxon>Asteroideae</taxon>
        <taxon>Anthemideae</taxon>
        <taxon>Anthemidinae</taxon>
        <taxon>Tanacetum</taxon>
    </lineage>
</organism>
<gene>
    <name evidence="2" type="ORF">Tci_550508</name>
</gene>
<dbReference type="AlphaFoldDB" id="A0A699INY6"/>
<comment type="caution">
    <text evidence="2">The sequence shown here is derived from an EMBL/GenBank/DDBJ whole genome shotgun (WGS) entry which is preliminary data.</text>
</comment>